<comment type="caution">
    <text evidence="3">The sequence shown here is derived from an EMBL/GenBank/DDBJ whole genome shotgun (WGS) entry which is preliminary data.</text>
</comment>
<evidence type="ECO:0000313" key="3">
    <source>
        <dbReference type="EMBL" id="OZI74773.1"/>
    </source>
</evidence>
<name>A0A261VNJ7_9BORD</name>
<dbReference type="InterPro" id="IPR006015">
    <property type="entry name" value="Universal_stress_UspA"/>
</dbReference>
<reference evidence="4" key="1">
    <citation type="submission" date="2017-05" db="EMBL/GenBank/DDBJ databases">
        <title>Complete and WGS of Bordetella genogroups.</title>
        <authorList>
            <person name="Spilker T."/>
            <person name="Lipuma J."/>
        </authorList>
    </citation>
    <scope>NUCLEOTIDE SEQUENCE [LARGE SCALE GENOMIC DNA]</scope>
    <source>
        <strain evidence="4">AU6712</strain>
    </source>
</reference>
<dbReference type="PANTHER" id="PTHR46268:SF25">
    <property type="entry name" value="USPA DOMAIN PROTEIN"/>
    <property type="match status" value="1"/>
</dbReference>
<dbReference type="RefSeq" id="WP_094812715.1">
    <property type="nucleotide sequence ID" value="NZ_NEVU01000002.1"/>
</dbReference>
<dbReference type="OrthoDB" id="5512223at2"/>
<dbReference type="InterPro" id="IPR006016">
    <property type="entry name" value="UspA"/>
</dbReference>
<dbReference type="AlphaFoldDB" id="A0A261VNJ7"/>
<sequence>MLNILVPIDGSDCALRALNDAIGLAKESGGDAQIHLLNVQLPIISGHAKMFLSKDTIDNYYKAESDAALAGALAAARASGVRFQADMRAGPLGQTIADYAKEKHCDRIVMGTRGLGAVGGLVLGSVAQKVIHLSAVPVTLVK</sequence>
<evidence type="ECO:0000256" key="1">
    <source>
        <dbReference type="ARBA" id="ARBA00008791"/>
    </source>
</evidence>
<dbReference type="Gene3D" id="3.40.50.620">
    <property type="entry name" value="HUPs"/>
    <property type="match status" value="1"/>
</dbReference>
<dbReference type="InterPro" id="IPR014729">
    <property type="entry name" value="Rossmann-like_a/b/a_fold"/>
</dbReference>
<comment type="similarity">
    <text evidence="1">Belongs to the universal stress protein A family.</text>
</comment>
<dbReference type="SUPFAM" id="SSF52402">
    <property type="entry name" value="Adenine nucleotide alpha hydrolases-like"/>
    <property type="match status" value="1"/>
</dbReference>
<dbReference type="PANTHER" id="PTHR46268">
    <property type="entry name" value="STRESS RESPONSE PROTEIN NHAX"/>
    <property type="match status" value="1"/>
</dbReference>
<evidence type="ECO:0000313" key="4">
    <source>
        <dbReference type="Proteomes" id="UP000216429"/>
    </source>
</evidence>
<dbReference type="CDD" id="cd00293">
    <property type="entry name" value="USP-like"/>
    <property type="match status" value="1"/>
</dbReference>
<proteinExistence type="inferred from homology"/>
<organism evidence="3 4">
    <name type="scientific">Bordetella genomosp. 12</name>
    <dbReference type="NCBI Taxonomy" id="463035"/>
    <lineage>
        <taxon>Bacteria</taxon>
        <taxon>Pseudomonadati</taxon>
        <taxon>Pseudomonadota</taxon>
        <taxon>Betaproteobacteria</taxon>
        <taxon>Burkholderiales</taxon>
        <taxon>Alcaligenaceae</taxon>
        <taxon>Bordetella</taxon>
    </lineage>
</organism>
<keyword evidence="4" id="KW-1185">Reference proteome</keyword>
<protein>
    <submittedName>
        <fullName evidence="3">Universal stress protein</fullName>
    </submittedName>
</protein>
<gene>
    <name evidence="3" type="ORF">CAL22_10000</name>
</gene>
<dbReference type="Proteomes" id="UP000216429">
    <property type="component" value="Unassembled WGS sequence"/>
</dbReference>
<feature type="domain" description="UspA" evidence="2">
    <location>
        <begin position="3"/>
        <end position="142"/>
    </location>
</feature>
<dbReference type="EMBL" id="NEVU01000002">
    <property type="protein sequence ID" value="OZI74773.1"/>
    <property type="molecule type" value="Genomic_DNA"/>
</dbReference>
<dbReference type="Pfam" id="PF00582">
    <property type="entry name" value="Usp"/>
    <property type="match status" value="1"/>
</dbReference>
<evidence type="ECO:0000259" key="2">
    <source>
        <dbReference type="Pfam" id="PF00582"/>
    </source>
</evidence>
<dbReference type="PRINTS" id="PR01438">
    <property type="entry name" value="UNVRSLSTRESS"/>
</dbReference>
<accession>A0A261VNJ7</accession>